<feature type="region of interest" description="Disordered" evidence="1">
    <location>
        <begin position="1"/>
        <end position="97"/>
    </location>
</feature>
<feature type="compositionally biased region" description="Polar residues" evidence="1">
    <location>
        <begin position="59"/>
        <end position="83"/>
    </location>
</feature>
<organism evidence="2 3">
    <name type="scientific">Pleuronectes platessa</name>
    <name type="common">European plaice</name>
    <dbReference type="NCBI Taxonomy" id="8262"/>
    <lineage>
        <taxon>Eukaryota</taxon>
        <taxon>Metazoa</taxon>
        <taxon>Chordata</taxon>
        <taxon>Craniata</taxon>
        <taxon>Vertebrata</taxon>
        <taxon>Euteleostomi</taxon>
        <taxon>Actinopterygii</taxon>
        <taxon>Neopterygii</taxon>
        <taxon>Teleostei</taxon>
        <taxon>Neoteleostei</taxon>
        <taxon>Acanthomorphata</taxon>
        <taxon>Carangaria</taxon>
        <taxon>Pleuronectiformes</taxon>
        <taxon>Pleuronectoidei</taxon>
        <taxon>Pleuronectidae</taxon>
        <taxon>Pleuronectes</taxon>
    </lineage>
</organism>
<gene>
    <name evidence="2" type="ORF">PLEPLA_LOCUS3244</name>
</gene>
<reference evidence="2" key="1">
    <citation type="submission" date="2020-03" db="EMBL/GenBank/DDBJ databases">
        <authorList>
            <person name="Weist P."/>
        </authorList>
    </citation>
    <scope>NUCLEOTIDE SEQUENCE</scope>
</reference>
<name>A0A9N7TPS8_PLEPL</name>
<dbReference type="AlphaFoldDB" id="A0A9N7TPS8"/>
<accession>A0A9N7TPS8</accession>
<evidence type="ECO:0000256" key="1">
    <source>
        <dbReference type="SAM" id="MobiDB-lite"/>
    </source>
</evidence>
<dbReference type="EMBL" id="CADEAL010000159">
    <property type="protein sequence ID" value="CAB1415528.1"/>
    <property type="molecule type" value="Genomic_DNA"/>
</dbReference>
<evidence type="ECO:0000313" key="2">
    <source>
        <dbReference type="EMBL" id="CAB1415528.1"/>
    </source>
</evidence>
<protein>
    <submittedName>
        <fullName evidence="2">Uncharacterized protein</fullName>
    </submittedName>
</protein>
<keyword evidence="3" id="KW-1185">Reference proteome</keyword>
<feature type="compositionally biased region" description="Low complexity" evidence="1">
    <location>
        <begin position="27"/>
        <end position="37"/>
    </location>
</feature>
<dbReference type="Proteomes" id="UP001153269">
    <property type="component" value="Unassembled WGS sequence"/>
</dbReference>
<sequence length="113" mass="11720">MSLKQEKKAASCPSAPNNTDTDRRRSSGAAAAAHSPAPVGKTAPDSVDNAVTVFLWKNTEPSTSEDTNQAPGNPRNSGLNTSPLFPLGHGATQGAKWSTCTPTALNASKEDAW</sequence>
<comment type="caution">
    <text evidence="2">The sequence shown here is derived from an EMBL/GenBank/DDBJ whole genome shotgun (WGS) entry which is preliminary data.</text>
</comment>
<evidence type="ECO:0000313" key="3">
    <source>
        <dbReference type="Proteomes" id="UP001153269"/>
    </source>
</evidence>
<proteinExistence type="predicted"/>